<evidence type="ECO:0000256" key="3">
    <source>
        <dbReference type="SAM" id="Phobius"/>
    </source>
</evidence>
<dbReference type="Proteomes" id="UP000790580">
    <property type="component" value="Unassembled WGS sequence"/>
</dbReference>
<dbReference type="PANTHER" id="PTHR12151:SF25">
    <property type="entry name" value="LINALOOL DEHYDRATASE_ISOMERASE DOMAIN-CONTAINING PROTEIN"/>
    <property type="match status" value="1"/>
</dbReference>
<dbReference type="CDD" id="cd02968">
    <property type="entry name" value="SCO"/>
    <property type="match status" value="1"/>
</dbReference>
<dbReference type="InterPro" id="IPR003782">
    <property type="entry name" value="SCO1/SenC"/>
</dbReference>
<dbReference type="EMBL" id="JAHQCR010000065">
    <property type="protein sequence ID" value="MBU9722998.1"/>
    <property type="molecule type" value="Genomic_DNA"/>
</dbReference>
<evidence type="ECO:0000256" key="2">
    <source>
        <dbReference type="ARBA" id="ARBA00023008"/>
    </source>
</evidence>
<dbReference type="SUPFAM" id="SSF52833">
    <property type="entry name" value="Thioredoxin-like"/>
    <property type="match status" value="1"/>
</dbReference>
<keyword evidence="3" id="KW-0812">Transmembrane</keyword>
<keyword evidence="3" id="KW-1133">Transmembrane helix</keyword>
<comment type="similarity">
    <text evidence="1">Belongs to the SCO1/2 family.</text>
</comment>
<dbReference type="PANTHER" id="PTHR12151">
    <property type="entry name" value="ELECTRON TRANSPORT PROTIN SCO1/SENC FAMILY MEMBER"/>
    <property type="match status" value="1"/>
</dbReference>
<feature type="transmembrane region" description="Helical" evidence="3">
    <location>
        <begin position="70"/>
        <end position="88"/>
    </location>
</feature>
<comment type="caution">
    <text evidence="5">The sequence shown here is derived from an EMBL/GenBank/DDBJ whole genome shotgun (WGS) entry which is preliminary data.</text>
</comment>
<keyword evidence="3" id="KW-0472">Membrane</keyword>
<evidence type="ECO:0000256" key="1">
    <source>
        <dbReference type="ARBA" id="ARBA00010996"/>
    </source>
</evidence>
<evidence type="ECO:0000313" key="5">
    <source>
        <dbReference type="EMBL" id="MBU9722998.1"/>
    </source>
</evidence>
<keyword evidence="6" id="KW-1185">Reference proteome</keyword>
<accession>A0ABS6JWN1</accession>
<evidence type="ECO:0000259" key="4">
    <source>
        <dbReference type="PROSITE" id="PS51352"/>
    </source>
</evidence>
<gene>
    <name evidence="5" type="ORF">KS407_16385</name>
</gene>
<dbReference type="Gene3D" id="3.40.30.10">
    <property type="entry name" value="Glutaredoxin"/>
    <property type="match status" value="1"/>
</dbReference>
<dbReference type="InterPro" id="IPR036249">
    <property type="entry name" value="Thioredoxin-like_sf"/>
</dbReference>
<proteinExistence type="inferred from homology"/>
<evidence type="ECO:0000313" key="6">
    <source>
        <dbReference type="Proteomes" id="UP000790580"/>
    </source>
</evidence>
<protein>
    <submittedName>
        <fullName evidence="5">SCO family protein</fullName>
    </submittedName>
</protein>
<feature type="transmembrane region" description="Helical" evidence="3">
    <location>
        <begin position="7"/>
        <end position="25"/>
    </location>
</feature>
<organism evidence="5 6">
    <name type="scientific">Evansella alkalicola</name>
    <dbReference type="NCBI Taxonomy" id="745819"/>
    <lineage>
        <taxon>Bacteria</taxon>
        <taxon>Bacillati</taxon>
        <taxon>Bacillota</taxon>
        <taxon>Bacilli</taxon>
        <taxon>Bacillales</taxon>
        <taxon>Bacillaceae</taxon>
        <taxon>Evansella</taxon>
    </lineage>
</organism>
<dbReference type="Pfam" id="PF02630">
    <property type="entry name" value="SCO1-SenC"/>
    <property type="match status" value="1"/>
</dbReference>
<dbReference type="PROSITE" id="PS51352">
    <property type="entry name" value="THIOREDOXIN_2"/>
    <property type="match status" value="1"/>
</dbReference>
<reference evidence="5 6" key="1">
    <citation type="submission" date="2021-06" db="EMBL/GenBank/DDBJ databases">
        <title>Bacillus sp. RD4P76, an endophyte from a halophyte.</title>
        <authorList>
            <person name="Sun J.-Q."/>
        </authorList>
    </citation>
    <scope>NUCLEOTIDE SEQUENCE [LARGE SCALE GENOMIC DNA]</scope>
    <source>
        <strain evidence="5 6">JCM 17098</strain>
    </source>
</reference>
<dbReference type="InterPro" id="IPR013766">
    <property type="entry name" value="Thioredoxin_domain"/>
</dbReference>
<feature type="domain" description="Thioredoxin" evidence="4">
    <location>
        <begin position="43"/>
        <end position="206"/>
    </location>
</feature>
<name>A0ABS6JWN1_9BACI</name>
<dbReference type="RefSeq" id="WP_088073534.1">
    <property type="nucleotide sequence ID" value="NZ_JAHQCR010000065.1"/>
</dbReference>
<sequence length="210" mass="23902">MANNKKTLISLIVVLVFGVLLFYIGTDGFRAYTAETARVIQLLEDKPKFPEVMLEDSNEEKYPISEFKGSYVFITFMYTACGTICPILEMNMGQVYRQIPEEYVGEDITFLSISFDPERDDPETLKEYMELFYADGETWRMARVNDDGELQHLLDEIGVIVIPDGEGDFAHNSAFYLVDRDGYLMDVMDFTDVDAAAERVISILEGDKGD</sequence>
<keyword evidence="2" id="KW-0186">Copper</keyword>